<proteinExistence type="predicted"/>
<dbReference type="Proteomes" id="UP000297753">
    <property type="component" value="Unassembled WGS sequence"/>
</dbReference>
<evidence type="ECO:0000256" key="2">
    <source>
        <dbReference type="SAM" id="Phobius"/>
    </source>
</evidence>
<keyword evidence="2" id="KW-1133">Transmembrane helix</keyword>
<feature type="transmembrane region" description="Helical" evidence="2">
    <location>
        <begin position="6"/>
        <end position="30"/>
    </location>
</feature>
<dbReference type="RefSeq" id="WP_134837735.1">
    <property type="nucleotide sequence ID" value="NZ_SATR01000158.1"/>
</dbReference>
<name>A0A4Y8W9F4_9VIBR</name>
<keyword evidence="2" id="KW-0812">Transmembrane</keyword>
<dbReference type="OrthoDB" id="5917459at2"/>
<feature type="coiled-coil region" evidence="1">
    <location>
        <begin position="31"/>
        <end position="58"/>
    </location>
</feature>
<dbReference type="AlphaFoldDB" id="A0A4Y8W9F4"/>
<keyword evidence="2" id="KW-0472">Membrane</keyword>
<dbReference type="EMBL" id="SATR01000158">
    <property type="protein sequence ID" value="TFH89008.1"/>
    <property type="molecule type" value="Genomic_DNA"/>
</dbReference>
<keyword evidence="4" id="KW-1185">Reference proteome</keyword>
<sequence length="204" mass="24091">MEILEHIIGVLGGDTVVLAALFAFISKIWVSRIVEKNKAELQKDLLSLKTELDTTNKKLEAELQSATYISQVQLEHEYKVYRDIWASLIELKSATMHLRPFMDYVDPNQSQEDRIRERLQSFAVKFNEMYKVLEHNKPFYPQDIYEALDRVCEKCRHESIDSEYIERKNSEYYKEAQVNRREIVDLINSACDVIRNRLNEVKVK</sequence>
<comment type="caution">
    <text evidence="3">The sequence shown here is derived from an EMBL/GenBank/DDBJ whole genome shotgun (WGS) entry which is preliminary data.</text>
</comment>
<protein>
    <submittedName>
        <fullName evidence="3">Uncharacterized protein</fullName>
    </submittedName>
</protein>
<evidence type="ECO:0000313" key="3">
    <source>
        <dbReference type="EMBL" id="TFH89008.1"/>
    </source>
</evidence>
<evidence type="ECO:0000313" key="4">
    <source>
        <dbReference type="Proteomes" id="UP000297753"/>
    </source>
</evidence>
<organism evidence="3 4">
    <name type="scientific">Vibrio ouci</name>
    <dbReference type="NCBI Taxonomy" id="2499078"/>
    <lineage>
        <taxon>Bacteria</taxon>
        <taxon>Pseudomonadati</taxon>
        <taxon>Pseudomonadota</taxon>
        <taxon>Gammaproteobacteria</taxon>
        <taxon>Vibrionales</taxon>
        <taxon>Vibrionaceae</taxon>
        <taxon>Vibrio</taxon>
    </lineage>
</organism>
<keyword evidence="1" id="KW-0175">Coiled coil</keyword>
<evidence type="ECO:0000256" key="1">
    <source>
        <dbReference type="SAM" id="Coils"/>
    </source>
</evidence>
<reference evidence="3 4" key="1">
    <citation type="submission" date="2019-01" db="EMBL/GenBank/DDBJ databases">
        <title>Vibrio BEI176 sp. nov, a marine bacterium isolated from China: eastern marignal seas.</title>
        <authorList>
            <person name="Li B."/>
        </authorList>
    </citation>
    <scope>NUCLEOTIDE SEQUENCE [LARGE SCALE GENOMIC DNA]</scope>
    <source>
        <strain evidence="3 4">BEI176</strain>
    </source>
</reference>
<accession>A0A4Y8W9F4</accession>
<gene>
    <name evidence="3" type="ORF">ELS82_24695</name>
</gene>